<evidence type="ECO:0000313" key="5">
    <source>
        <dbReference type="EMBL" id="TWU15248.1"/>
    </source>
</evidence>
<evidence type="ECO:0000256" key="1">
    <source>
        <dbReference type="ARBA" id="ARBA00008061"/>
    </source>
</evidence>
<dbReference type="PANTHER" id="PTHR10357:SF179">
    <property type="entry name" value="NEUTRAL AND BASIC AMINO ACID TRANSPORT PROTEIN RBAT"/>
    <property type="match status" value="1"/>
</dbReference>
<dbReference type="AlphaFoldDB" id="A0A5C6BTA5"/>
<dbReference type="FunFam" id="3.90.400.10:FF:000002">
    <property type="entry name" value="Sucrose isomerase"/>
    <property type="match status" value="1"/>
</dbReference>
<sequence>MTFRSSDESGFVERVPADRWRVPWWERGVIYQVYPRSFQDSNADGIGDLAGIESRLDYLASLGVDAIWLSPIFPSPMADFGYDVADYCDVDPIFGDLAGFDRLLLAVHKHGLKLLLDFVPNHSSDQHPWFVESRTSRENAKRDWYIWRDPAPGGGPPNNWISDFGGSSWQWDETTGQYYLHAFLKSQPDLNWRSSEVREAMMSVLKFWFDRGVDGFRIDVLWHIIKAETLPDNPINADWDPCRTQRDQLIQLHSTDQPEAHAISAEFRALADSYQDRVLIGEIALPNDRLARWYGTPAQPQVHLPFNFQLIESEWDAAVLRLKIANYETSLPEFGWPNWVMGSHDAARIAARLGDAQARVAAMLLLTLRGTPTLYQGDEIGIGEVVIPPDRVRDPQDLRQPNLGIGRDRSRTPIPWDATAYGGFSTVDPWLPLNEDWRERNIAAQAEDTDSLLTLYRRLLTLRRSCEALAIGDMTLVGAADEVLVYQRRYAGDGLLVVLNLTHELQALTLPNHTEVIEVLASTLPPSIAKPTHWVLHQMEGLLAPDEGLVLRLKEKN</sequence>
<protein>
    <submittedName>
        <fullName evidence="5">Oligo-1,6-glucosidase</fullName>
        <ecNumber evidence="5">3.2.1.10</ecNumber>
    </submittedName>
</protein>
<comment type="similarity">
    <text evidence="1">Belongs to the glycosyl hydrolase 13 family.</text>
</comment>
<accession>A0A5C6BTA5</accession>
<dbReference type="Gene3D" id="3.20.20.80">
    <property type="entry name" value="Glycosidases"/>
    <property type="match status" value="1"/>
</dbReference>
<evidence type="ECO:0000256" key="3">
    <source>
        <dbReference type="ARBA" id="ARBA00023295"/>
    </source>
</evidence>
<name>A0A5C6BTA5_9BACT</name>
<comment type="caution">
    <text evidence="5">The sequence shown here is derived from an EMBL/GenBank/DDBJ whole genome shotgun (WGS) entry which is preliminary data.</text>
</comment>
<dbReference type="SUPFAM" id="SSF51011">
    <property type="entry name" value="Glycosyl hydrolase domain"/>
    <property type="match status" value="1"/>
</dbReference>
<dbReference type="Pfam" id="PF00128">
    <property type="entry name" value="Alpha-amylase"/>
    <property type="match status" value="1"/>
</dbReference>
<keyword evidence="3 5" id="KW-0326">Glycosidase</keyword>
<organism evidence="5 6">
    <name type="scientific">Allorhodopirellula heiligendammensis</name>
    <dbReference type="NCBI Taxonomy" id="2714739"/>
    <lineage>
        <taxon>Bacteria</taxon>
        <taxon>Pseudomonadati</taxon>
        <taxon>Planctomycetota</taxon>
        <taxon>Planctomycetia</taxon>
        <taxon>Pirellulales</taxon>
        <taxon>Pirellulaceae</taxon>
        <taxon>Allorhodopirellula</taxon>
    </lineage>
</organism>
<dbReference type="EMBL" id="SJPU01000002">
    <property type="protein sequence ID" value="TWU15248.1"/>
    <property type="molecule type" value="Genomic_DNA"/>
</dbReference>
<dbReference type="Gene3D" id="2.60.40.1180">
    <property type="entry name" value="Golgi alpha-mannosidase II"/>
    <property type="match status" value="1"/>
</dbReference>
<dbReference type="SMART" id="SM00642">
    <property type="entry name" value="Aamy"/>
    <property type="match status" value="1"/>
</dbReference>
<dbReference type="EC" id="3.2.1.10" evidence="5"/>
<gene>
    <name evidence="5" type="primary">malL</name>
    <name evidence="5" type="ORF">Poly21_24420</name>
</gene>
<dbReference type="InterPro" id="IPR006047">
    <property type="entry name" value="GH13_cat_dom"/>
</dbReference>
<feature type="domain" description="Glycosyl hydrolase family 13 catalytic" evidence="4">
    <location>
        <begin position="32"/>
        <end position="411"/>
    </location>
</feature>
<keyword evidence="2 5" id="KW-0378">Hydrolase</keyword>
<keyword evidence="6" id="KW-1185">Reference proteome</keyword>
<dbReference type="Proteomes" id="UP000319908">
    <property type="component" value="Unassembled WGS sequence"/>
</dbReference>
<evidence type="ECO:0000259" key="4">
    <source>
        <dbReference type="SMART" id="SM00642"/>
    </source>
</evidence>
<dbReference type="GO" id="GO:0009313">
    <property type="term" value="P:oligosaccharide catabolic process"/>
    <property type="evidence" value="ECO:0007669"/>
    <property type="project" value="TreeGrafter"/>
</dbReference>
<dbReference type="GO" id="GO:0004574">
    <property type="term" value="F:oligo-1,6-glucosidase activity"/>
    <property type="evidence" value="ECO:0007669"/>
    <property type="project" value="UniProtKB-EC"/>
</dbReference>
<evidence type="ECO:0000256" key="2">
    <source>
        <dbReference type="ARBA" id="ARBA00022801"/>
    </source>
</evidence>
<dbReference type="PANTHER" id="PTHR10357">
    <property type="entry name" value="ALPHA-AMYLASE FAMILY MEMBER"/>
    <property type="match status" value="1"/>
</dbReference>
<dbReference type="InterPro" id="IPR045857">
    <property type="entry name" value="O16G_dom_2"/>
</dbReference>
<dbReference type="InterPro" id="IPR017853">
    <property type="entry name" value="GH"/>
</dbReference>
<dbReference type="OrthoDB" id="9805159at2"/>
<dbReference type="GO" id="GO:0004556">
    <property type="term" value="F:alpha-amylase activity"/>
    <property type="evidence" value="ECO:0007669"/>
    <property type="project" value="TreeGrafter"/>
</dbReference>
<proteinExistence type="inferred from homology"/>
<evidence type="ECO:0000313" key="6">
    <source>
        <dbReference type="Proteomes" id="UP000319908"/>
    </source>
</evidence>
<dbReference type="CDD" id="cd11331">
    <property type="entry name" value="AmyAc_OligoGlu_like"/>
    <property type="match status" value="1"/>
</dbReference>
<dbReference type="Gene3D" id="3.90.400.10">
    <property type="entry name" value="Oligo-1,6-glucosidase, Domain 2"/>
    <property type="match status" value="1"/>
</dbReference>
<dbReference type="InterPro" id="IPR013780">
    <property type="entry name" value="Glyco_hydro_b"/>
</dbReference>
<dbReference type="SUPFAM" id="SSF51445">
    <property type="entry name" value="(Trans)glycosidases"/>
    <property type="match status" value="1"/>
</dbReference>
<reference evidence="5 6" key="1">
    <citation type="journal article" date="2020" name="Antonie Van Leeuwenhoek">
        <title>Rhodopirellula heiligendammensis sp. nov., Rhodopirellula pilleata sp. nov., and Rhodopirellula solitaria sp. nov. isolated from natural or artificial marine surfaces in Northern Germany and California, USA, and emended description of the genus Rhodopirellula.</title>
        <authorList>
            <person name="Kallscheuer N."/>
            <person name="Wiegand S."/>
            <person name="Jogler M."/>
            <person name="Boedeker C."/>
            <person name="Peeters S.H."/>
            <person name="Rast P."/>
            <person name="Heuer A."/>
            <person name="Jetten M.S.M."/>
            <person name="Rohde M."/>
            <person name="Jogler C."/>
        </authorList>
    </citation>
    <scope>NUCLEOTIDE SEQUENCE [LARGE SCALE GENOMIC DNA]</scope>
    <source>
        <strain evidence="5 6">Poly21</strain>
    </source>
</reference>
<dbReference type="RefSeq" id="WP_146407166.1">
    <property type="nucleotide sequence ID" value="NZ_SJPU01000002.1"/>
</dbReference>